<evidence type="ECO:0000313" key="2">
    <source>
        <dbReference type="EMBL" id="SBV93489.1"/>
    </source>
</evidence>
<accession>A0A212J215</accession>
<keyword evidence="1" id="KW-0812">Transmembrane</keyword>
<dbReference type="EMBL" id="FLUM01000001">
    <property type="protein sequence ID" value="SBV93489.1"/>
    <property type="molecule type" value="Genomic_DNA"/>
</dbReference>
<sequence>MAILVTIINKAWIVLIFILLGIRIDKFKIFKISFSNSTVK</sequence>
<organism evidence="2">
    <name type="scientific">uncultured Dysgonomonas sp</name>
    <dbReference type="NCBI Taxonomy" id="206096"/>
    <lineage>
        <taxon>Bacteria</taxon>
        <taxon>Pseudomonadati</taxon>
        <taxon>Bacteroidota</taxon>
        <taxon>Bacteroidia</taxon>
        <taxon>Bacteroidales</taxon>
        <taxon>Dysgonomonadaceae</taxon>
        <taxon>Dysgonomonas</taxon>
        <taxon>environmental samples</taxon>
    </lineage>
</organism>
<proteinExistence type="predicted"/>
<protein>
    <submittedName>
        <fullName evidence="2">Uncharacterized protein</fullName>
    </submittedName>
</protein>
<evidence type="ECO:0000256" key="1">
    <source>
        <dbReference type="SAM" id="Phobius"/>
    </source>
</evidence>
<keyword evidence="1" id="KW-0472">Membrane</keyword>
<name>A0A212J215_9BACT</name>
<gene>
    <name evidence="2" type="ORF">KL86DYS1_10881</name>
</gene>
<feature type="transmembrane region" description="Helical" evidence="1">
    <location>
        <begin position="6"/>
        <end position="24"/>
    </location>
</feature>
<reference evidence="2" key="1">
    <citation type="submission" date="2016-04" db="EMBL/GenBank/DDBJ databases">
        <authorList>
            <person name="Evans L.H."/>
            <person name="Alamgir A."/>
            <person name="Owens N."/>
            <person name="Weber N.D."/>
            <person name="Virtaneva K."/>
            <person name="Barbian K."/>
            <person name="Babar A."/>
            <person name="Rosenke K."/>
        </authorList>
    </citation>
    <scope>NUCLEOTIDE SEQUENCE</scope>
    <source>
        <strain evidence="2">86-1</strain>
    </source>
</reference>
<dbReference type="AlphaFoldDB" id="A0A212J215"/>
<keyword evidence="1" id="KW-1133">Transmembrane helix</keyword>